<protein>
    <submittedName>
        <fullName evidence="2">Uncharacterized protein</fullName>
    </submittedName>
</protein>
<feature type="transmembrane region" description="Helical" evidence="1">
    <location>
        <begin position="105"/>
        <end position="134"/>
    </location>
</feature>
<evidence type="ECO:0000313" key="2">
    <source>
        <dbReference type="EMBL" id="MBC8579080.1"/>
    </source>
</evidence>
<feature type="transmembrane region" description="Helical" evidence="1">
    <location>
        <begin position="253"/>
        <end position="273"/>
    </location>
</feature>
<gene>
    <name evidence="2" type="ORF">H8718_05965</name>
</gene>
<dbReference type="RefSeq" id="WP_249332232.1">
    <property type="nucleotide sequence ID" value="NZ_JACRSY010000007.1"/>
</dbReference>
<keyword evidence="1" id="KW-0472">Membrane</keyword>
<accession>A0A926I8V1</accession>
<reference evidence="2" key="1">
    <citation type="submission" date="2020-08" db="EMBL/GenBank/DDBJ databases">
        <title>Genome public.</title>
        <authorList>
            <person name="Liu C."/>
            <person name="Sun Q."/>
        </authorList>
    </citation>
    <scope>NUCLEOTIDE SEQUENCE</scope>
    <source>
        <strain evidence="2">NSJ-12</strain>
    </source>
</reference>
<name>A0A926I8V1_9FIRM</name>
<keyword evidence="3" id="KW-1185">Reference proteome</keyword>
<dbReference type="AlphaFoldDB" id="A0A926I8V1"/>
<feature type="transmembrane region" description="Helical" evidence="1">
    <location>
        <begin position="159"/>
        <end position="180"/>
    </location>
</feature>
<dbReference type="EMBL" id="JACRSY010000007">
    <property type="protein sequence ID" value="MBC8579080.1"/>
    <property type="molecule type" value="Genomic_DNA"/>
</dbReference>
<feature type="transmembrane region" description="Helical" evidence="1">
    <location>
        <begin position="323"/>
        <end position="344"/>
    </location>
</feature>
<feature type="transmembrane region" description="Helical" evidence="1">
    <location>
        <begin position="20"/>
        <end position="38"/>
    </location>
</feature>
<evidence type="ECO:0000256" key="1">
    <source>
        <dbReference type="SAM" id="Phobius"/>
    </source>
</evidence>
<comment type="caution">
    <text evidence="2">The sequence shown here is derived from an EMBL/GenBank/DDBJ whole genome shotgun (WGS) entry which is preliminary data.</text>
</comment>
<feature type="transmembrane region" description="Helical" evidence="1">
    <location>
        <begin position="63"/>
        <end position="84"/>
    </location>
</feature>
<dbReference type="Proteomes" id="UP000655830">
    <property type="component" value="Unassembled WGS sequence"/>
</dbReference>
<proteinExistence type="predicted"/>
<feature type="transmembrane region" description="Helical" evidence="1">
    <location>
        <begin position="192"/>
        <end position="211"/>
    </location>
</feature>
<sequence>MNKYKALIKYEFRSLKWMILYFLMVCSGVFLLFMGTMGEKRKSFLEHSGIWYISNEFSQELNWIAPFLLIGSIVGLILLVYVQFRDAKNIEVGRFLKALPIQSSHIYWIRMGCGVVTYTLPFVLYAIGIVVLRFSHSSWLNDMYSISIWQDSLLEIESVQYIVLMLLMNYLIMTLVYLMLLLMQYLISNRIFAIVVTAIAMILPTYFNLMIDFRYQVDTYLTLPVVYGMMDSVTGNQVRNGEGVNIHFIGNTGIKVCLLLLAIGVALVLGWLSSKYFTVEDQSKLIPKRLCRKIFIAVGTISMALLPQFYVSGFGMFSEVNLGIHLGSIVILGIVGYILMYQVARIGCKEK</sequence>
<feature type="transmembrane region" description="Helical" evidence="1">
    <location>
        <begin position="294"/>
        <end position="311"/>
    </location>
</feature>
<organism evidence="2 3">
    <name type="scientific">Zhenhengia yiwuensis</name>
    <dbReference type="NCBI Taxonomy" id="2763666"/>
    <lineage>
        <taxon>Bacteria</taxon>
        <taxon>Bacillati</taxon>
        <taxon>Bacillota</taxon>
        <taxon>Clostridia</taxon>
        <taxon>Lachnospirales</taxon>
        <taxon>Lachnospiraceae</taxon>
        <taxon>Zhenhengia</taxon>
    </lineage>
</organism>
<keyword evidence="1" id="KW-1133">Transmembrane helix</keyword>
<evidence type="ECO:0000313" key="3">
    <source>
        <dbReference type="Proteomes" id="UP000655830"/>
    </source>
</evidence>
<keyword evidence="1" id="KW-0812">Transmembrane</keyword>